<dbReference type="EMBL" id="LYXE01000096">
    <property type="protein sequence ID" value="PDV98508.1"/>
    <property type="molecule type" value="Genomic_DNA"/>
</dbReference>
<dbReference type="RefSeq" id="WP_245860528.1">
    <property type="nucleotide sequence ID" value="NZ_LYXE01000096.1"/>
</dbReference>
<dbReference type="AlphaFoldDB" id="A0A2H3L888"/>
<reference evidence="6 7" key="1">
    <citation type="submission" date="2016-05" db="EMBL/GenBank/DDBJ databases">
        <authorList>
            <person name="Lavstsen T."/>
            <person name="Jespersen J.S."/>
        </authorList>
    </citation>
    <scope>NUCLEOTIDE SEQUENCE [LARGE SCALE GENOMIC DNA]</scope>
    <source>
        <strain evidence="6 7">B7-9</strain>
    </source>
</reference>
<keyword evidence="3" id="KW-0274">FAD</keyword>
<evidence type="ECO:0000313" key="6">
    <source>
        <dbReference type="EMBL" id="PDV98508.1"/>
    </source>
</evidence>
<dbReference type="Gene3D" id="1.10.45.10">
    <property type="entry name" value="Vanillyl-alcohol Oxidase, Chain A, domain 4"/>
    <property type="match status" value="1"/>
</dbReference>
<feature type="domain" description="FAD-binding PCMH-type" evidence="5">
    <location>
        <begin position="44"/>
        <end position="222"/>
    </location>
</feature>
<name>A0A2H3L888_9CHLR</name>
<proteinExistence type="predicted"/>
<dbReference type="InterPro" id="IPR016166">
    <property type="entry name" value="FAD-bd_PCMH"/>
</dbReference>
<dbReference type="InterPro" id="IPR016169">
    <property type="entry name" value="FAD-bd_PCMH_sub2"/>
</dbReference>
<dbReference type="InterPro" id="IPR016171">
    <property type="entry name" value="Vanillyl_alc_oxidase_C-sub2"/>
</dbReference>
<keyword evidence="2" id="KW-0285">Flavoprotein</keyword>
<dbReference type="GO" id="GO:0071949">
    <property type="term" value="F:FAD binding"/>
    <property type="evidence" value="ECO:0007669"/>
    <property type="project" value="InterPro"/>
</dbReference>
<dbReference type="PROSITE" id="PS51387">
    <property type="entry name" value="FAD_PCMH"/>
    <property type="match status" value="2"/>
</dbReference>
<dbReference type="InterPro" id="IPR051914">
    <property type="entry name" value="FAD-linked_OxidoTrans_Type4"/>
</dbReference>
<dbReference type="Proteomes" id="UP000220922">
    <property type="component" value="Unassembled WGS sequence"/>
</dbReference>
<evidence type="ECO:0000256" key="4">
    <source>
        <dbReference type="ARBA" id="ARBA00023002"/>
    </source>
</evidence>
<keyword evidence="4" id="KW-0560">Oxidoreductase</keyword>
<dbReference type="InterPro" id="IPR016164">
    <property type="entry name" value="FAD-linked_Oxase-like_C"/>
</dbReference>
<dbReference type="InterPro" id="IPR006094">
    <property type="entry name" value="Oxid_FAD_bind_N"/>
</dbReference>
<dbReference type="InterPro" id="IPR036318">
    <property type="entry name" value="FAD-bd_PCMH-like_sf"/>
</dbReference>
<dbReference type="GO" id="GO:0016491">
    <property type="term" value="F:oxidoreductase activity"/>
    <property type="evidence" value="ECO:0007669"/>
    <property type="project" value="UniProtKB-KW"/>
</dbReference>
<dbReference type="Pfam" id="PF01565">
    <property type="entry name" value="FAD_binding_4"/>
    <property type="match status" value="2"/>
</dbReference>
<dbReference type="PANTHER" id="PTHR42934:SF1">
    <property type="entry name" value="GLYCOLATE OXIDASE SUBUNIT GLCD"/>
    <property type="match status" value="1"/>
</dbReference>
<feature type="domain" description="FAD-binding PCMH-type" evidence="5">
    <location>
        <begin position="507"/>
        <end position="688"/>
    </location>
</feature>
<dbReference type="InterPro" id="IPR004113">
    <property type="entry name" value="FAD-bd_oxidored_4_C"/>
</dbReference>
<dbReference type="Pfam" id="PF02913">
    <property type="entry name" value="FAD-oxidase_C"/>
    <property type="match status" value="2"/>
</dbReference>
<protein>
    <submittedName>
        <fullName evidence="6">Lactate dehydrogenase</fullName>
    </submittedName>
</protein>
<comment type="caution">
    <text evidence="6">The sequence shown here is derived from an EMBL/GenBank/DDBJ whole genome shotgun (WGS) entry which is preliminary data.</text>
</comment>
<evidence type="ECO:0000256" key="2">
    <source>
        <dbReference type="ARBA" id="ARBA00022630"/>
    </source>
</evidence>
<comment type="cofactor">
    <cofactor evidence="1">
        <name>FAD</name>
        <dbReference type="ChEBI" id="CHEBI:57692"/>
    </cofactor>
</comment>
<accession>A0A2H3L888</accession>
<dbReference type="Gene3D" id="3.30.465.10">
    <property type="match status" value="2"/>
</dbReference>
<keyword evidence="7" id="KW-1185">Reference proteome</keyword>
<dbReference type="PANTHER" id="PTHR42934">
    <property type="entry name" value="GLYCOLATE OXIDASE SUBUNIT GLCD"/>
    <property type="match status" value="1"/>
</dbReference>
<dbReference type="SUPFAM" id="SSF56176">
    <property type="entry name" value="FAD-binding/transporter-associated domain-like"/>
    <property type="match status" value="2"/>
</dbReference>
<gene>
    <name evidence="6" type="ORF">A9Q02_15060</name>
</gene>
<evidence type="ECO:0000313" key="7">
    <source>
        <dbReference type="Proteomes" id="UP000220922"/>
    </source>
</evidence>
<organism evidence="6 7">
    <name type="scientific">Candidatus Chloroploca asiatica</name>
    <dbReference type="NCBI Taxonomy" id="1506545"/>
    <lineage>
        <taxon>Bacteria</taxon>
        <taxon>Bacillati</taxon>
        <taxon>Chloroflexota</taxon>
        <taxon>Chloroflexia</taxon>
        <taxon>Chloroflexales</taxon>
        <taxon>Chloroflexineae</taxon>
        <taxon>Oscillochloridaceae</taxon>
        <taxon>Candidatus Chloroploca</taxon>
    </lineage>
</organism>
<evidence type="ECO:0000259" key="5">
    <source>
        <dbReference type="PROSITE" id="PS51387"/>
    </source>
</evidence>
<dbReference type="SUPFAM" id="SSF55103">
    <property type="entry name" value="FAD-linked oxidases, C-terminal domain"/>
    <property type="match status" value="2"/>
</dbReference>
<evidence type="ECO:0000256" key="1">
    <source>
        <dbReference type="ARBA" id="ARBA00001974"/>
    </source>
</evidence>
<dbReference type="Gene3D" id="3.30.70.2740">
    <property type="match status" value="1"/>
</dbReference>
<evidence type="ECO:0000256" key="3">
    <source>
        <dbReference type="ARBA" id="ARBA00022827"/>
    </source>
</evidence>
<sequence length="930" mass="97788">MLPMDHVAPADGLVAALCQALGSHAVVTSLDALRTYDADASMIVACIPDLVAVPATPQQAATAARLALQAGYPIVARGAGTGIAGGAVPVRRGLVLSFARMEQIEQVETRSRFAVVQAGVVNAELNAYLAPLGFQFAPDPSSQRASTIGGNLGTNAGGPHCLKYGVTTNHILAVELVRPDGTLVWTGDGVAEASGYDLTGVIVGSEGTFGPVTRAIVRLTPLPEANRVVLALFPSVITASAAVSAVIAAGSLPTSLEVMDHNGIRAVNGAYGLGLPEAEGTTLLIIEVDGVEDGLDDLLEQILQICRDQGAFELRPARTPAEQARVWAARKAFAGAIGRLAPAYLLVDTSVPRTRLPLMMEHVERLRQEYGVEVCNVFHAGDGNLHPLVLYDPSDADQTHRAHAIAEAVLALSIEQGGVISGEHGIGLEKQDFLPLLMSPADLQLHAAVFAVFNPTNQFNPAKIFPTATPPLELAAQRRARLHAAREPQLPVTALADTLRQVLGSAYVSEHDAQVTIQPGTVEELAASVAVCYRAGVAVVPLGGGTPPELDHTSTEVQVVILTQRLTRVCTYAPDDLTIGVEAGMTLAELHRLLAANGQQLPLDVAEADQATLGGLVAAAADGPRRAGYGTLRDWVLGMTVVEADGTLVRLGAQVVKNVSGYDLPKLLVGSHGTLGIIATVSLKVFPQPPTTATLALTCPDRASAFALVDRLAASRLQPTAVEYVEAFQATAAAVSLQVPEHIPTIEVGSPSSQTVPSPLPLLYVRAEGHPAAVERHLRELARMAGPQMASQHLEGEAESALWHELTALDASGSDPHTARIRLAVPPAELCGAVEDAGQLAVQSRLGLRLNARALNGVAYLHATGATEDLRQFYTVLAERWLHVHLLDAPPAVRAGLHPWGFVPAQDLMRTLKSELDPQGCMHPSVRFVP</sequence>